<protein>
    <submittedName>
        <fullName evidence="1">Uncharacterized protein</fullName>
    </submittedName>
</protein>
<keyword evidence="2" id="KW-1185">Reference proteome</keyword>
<comment type="caution">
    <text evidence="1">The sequence shown here is derived from an EMBL/GenBank/DDBJ whole genome shotgun (WGS) entry which is preliminary data.</text>
</comment>
<proteinExistence type="predicted"/>
<dbReference type="EMBL" id="JAAXOT010000003">
    <property type="protein sequence ID" value="NKY55952.1"/>
    <property type="molecule type" value="Genomic_DNA"/>
</dbReference>
<organism evidence="1 2">
    <name type="scientific">Nocardia flavorosea</name>
    <dbReference type="NCBI Taxonomy" id="53429"/>
    <lineage>
        <taxon>Bacteria</taxon>
        <taxon>Bacillati</taxon>
        <taxon>Actinomycetota</taxon>
        <taxon>Actinomycetes</taxon>
        <taxon>Mycobacteriales</taxon>
        <taxon>Nocardiaceae</taxon>
        <taxon>Nocardia</taxon>
    </lineage>
</organism>
<name>A0A846YDZ9_9NOCA</name>
<reference evidence="1 2" key="1">
    <citation type="submission" date="2020-04" db="EMBL/GenBank/DDBJ databases">
        <title>MicrobeNet Type strains.</title>
        <authorList>
            <person name="Nicholson A.C."/>
        </authorList>
    </citation>
    <scope>NUCLEOTIDE SEQUENCE [LARGE SCALE GENOMIC DNA]</scope>
    <source>
        <strain evidence="1 2">JCM 3332</strain>
    </source>
</reference>
<sequence>MSIWNVLHSIALTVILSSIAATVLGCAWPTDPSRSLERLHQRPHRPHRPIIGAIPKPIAWTCELPGVPLDLDDAHSAMRRHRTHDCPRRRAAYATLVAHGCLVPDSSRRAYRQKAWS</sequence>
<gene>
    <name evidence="1" type="ORF">HGA15_07215</name>
</gene>
<dbReference type="AlphaFoldDB" id="A0A846YDZ9"/>
<accession>A0A846YDZ9</accession>
<evidence type="ECO:0000313" key="1">
    <source>
        <dbReference type="EMBL" id="NKY55952.1"/>
    </source>
</evidence>
<dbReference type="Proteomes" id="UP000570678">
    <property type="component" value="Unassembled WGS sequence"/>
</dbReference>
<dbReference type="RefSeq" id="WP_062972168.1">
    <property type="nucleotide sequence ID" value="NZ_JAAXOT010000003.1"/>
</dbReference>
<evidence type="ECO:0000313" key="2">
    <source>
        <dbReference type="Proteomes" id="UP000570678"/>
    </source>
</evidence>